<dbReference type="InterPro" id="IPR000515">
    <property type="entry name" value="MetI-like"/>
</dbReference>
<dbReference type="InterPro" id="IPR035906">
    <property type="entry name" value="MetI-like_sf"/>
</dbReference>
<dbReference type="Pfam" id="PF00528">
    <property type="entry name" value="BPD_transp_1"/>
    <property type="match status" value="1"/>
</dbReference>
<dbReference type="PANTHER" id="PTHR32243">
    <property type="entry name" value="MALTOSE TRANSPORT SYSTEM PERMEASE-RELATED"/>
    <property type="match status" value="1"/>
</dbReference>
<dbReference type="CDD" id="cd06261">
    <property type="entry name" value="TM_PBP2"/>
    <property type="match status" value="1"/>
</dbReference>
<dbReference type="EMBL" id="FOYT01000003">
    <property type="protein sequence ID" value="SFR65486.1"/>
    <property type="molecule type" value="Genomic_DNA"/>
</dbReference>
<dbReference type="PROSITE" id="PS50928">
    <property type="entry name" value="ABC_TM1"/>
    <property type="match status" value="1"/>
</dbReference>
<dbReference type="AlphaFoldDB" id="A0A1I6IFL3"/>
<dbReference type="SUPFAM" id="SSF161098">
    <property type="entry name" value="MetI-like"/>
    <property type="match status" value="1"/>
</dbReference>
<evidence type="ECO:0000256" key="6">
    <source>
        <dbReference type="ARBA" id="ARBA00023136"/>
    </source>
</evidence>
<evidence type="ECO:0000313" key="10">
    <source>
        <dbReference type="Proteomes" id="UP000198531"/>
    </source>
</evidence>
<comment type="subcellular location">
    <subcellularLocation>
        <location evidence="1 7">Cell membrane</location>
        <topology evidence="1 7">Multi-pass membrane protein</topology>
    </subcellularLocation>
</comment>
<keyword evidence="4 7" id="KW-0812">Transmembrane</keyword>
<keyword evidence="6 7" id="KW-0472">Membrane</keyword>
<dbReference type="Gene3D" id="1.10.3720.10">
    <property type="entry name" value="MetI-like"/>
    <property type="match status" value="1"/>
</dbReference>
<evidence type="ECO:0000259" key="8">
    <source>
        <dbReference type="PROSITE" id="PS50928"/>
    </source>
</evidence>
<accession>A0A1I6IFL3</accession>
<evidence type="ECO:0000256" key="4">
    <source>
        <dbReference type="ARBA" id="ARBA00022692"/>
    </source>
</evidence>
<dbReference type="RefSeq" id="WP_089809353.1">
    <property type="nucleotide sequence ID" value="NZ_FOYT01000003.1"/>
</dbReference>
<evidence type="ECO:0000256" key="7">
    <source>
        <dbReference type="RuleBase" id="RU363032"/>
    </source>
</evidence>
<feature type="transmembrane region" description="Helical" evidence="7">
    <location>
        <begin position="243"/>
        <end position="265"/>
    </location>
</feature>
<keyword evidence="3" id="KW-1003">Cell membrane</keyword>
<feature type="transmembrane region" description="Helical" evidence="7">
    <location>
        <begin position="12"/>
        <end position="34"/>
    </location>
</feature>
<feature type="domain" description="ABC transmembrane type-1" evidence="8">
    <location>
        <begin position="73"/>
        <end position="265"/>
    </location>
</feature>
<dbReference type="STRING" id="553469.SAMN04487947_3140"/>
<evidence type="ECO:0000256" key="2">
    <source>
        <dbReference type="ARBA" id="ARBA00022448"/>
    </source>
</evidence>
<protein>
    <submittedName>
        <fullName evidence="9">Trehalose/maltose transport system permease protein</fullName>
    </submittedName>
</protein>
<dbReference type="GO" id="GO:0005886">
    <property type="term" value="C:plasma membrane"/>
    <property type="evidence" value="ECO:0007669"/>
    <property type="project" value="UniProtKB-SubCell"/>
</dbReference>
<evidence type="ECO:0000256" key="5">
    <source>
        <dbReference type="ARBA" id="ARBA00022989"/>
    </source>
</evidence>
<dbReference type="GO" id="GO:0055085">
    <property type="term" value="P:transmembrane transport"/>
    <property type="evidence" value="ECO:0007669"/>
    <property type="project" value="InterPro"/>
</dbReference>
<keyword evidence="5 7" id="KW-1133">Transmembrane helix</keyword>
<proteinExistence type="inferred from homology"/>
<name>A0A1I6IFL3_9EURY</name>
<evidence type="ECO:0000256" key="1">
    <source>
        <dbReference type="ARBA" id="ARBA00004651"/>
    </source>
</evidence>
<feature type="transmembrane region" description="Helical" evidence="7">
    <location>
        <begin position="108"/>
        <end position="126"/>
    </location>
</feature>
<sequence>MSAHNRSASDWFWTASSYAVILFLVGIILIPYFIVVFSSFKSPEAIFSSYNLIPVNPTLTAWENAFADLGGPLITSFIVGLGTAVLSLLISIPGAYAFGRKDFPGKELGFYLIIGSLLFPYIILVIPYTDWWIQYGLYNTIPGLWVAYQAFVTPFALWVLRDFFEGLPDNLEEAAQMYGLTQFQAFIRVILPLAGPAIIAVGFLSFLSGWNDFLFSNVLTNNLGPKTAPVALYKTVHSGEQILWSRMMAATIIMGTPPLVLYLIARRYIGNAFAMS</sequence>
<keyword evidence="10" id="KW-1185">Reference proteome</keyword>
<dbReference type="OrthoDB" id="57451at2157"/>
<feature type="transmembrane region" description="Helical" evidence="7">
    <location>
        <begin position="185"/>
        <end position="207"/>
    </location>
</feature>
<evidence type="ECO:0000256" key="3">
    <source>
        <dbReference type="ARBA" id="ARBA00022475"/>
    </source>
</evidence>
<feature type="transmembrane region" description="Helical" evidence="7">
    <location>
        <begin position="73"/>
        <end position="96"/>
    </location>
</feature>
<reference evidence="10" key="1">
    <citation type="submission" date="2016-10" db="EMBL/GenBank/DDBJ databases">
        <authorList>
            <person name="Varghese N."/>
            <person name="Submissions S."/>
        </authorList>
    </citation>
    <scope>NUCLEOTIDE SEQUENCE [LARGE SCALE GENOMIC DNA]</scope>
    <source>
        <strain evidence="10">CGMCC 1.7736</strain>
    </source>
</reference>
<comment type="similarity">
    <text evidence="7">Belongs to the binding-protein-dependent transport system permease family.</text>
</comment>
<feature type="transmembrane region" description="Helical" evidence="7">
    <location>
        <begin position="146"/>
        <end position="164"/>
    </location>
</feature>
<organism evidence="9 10">
    <name type="scientific">Halogeometricum rufum</name>
    <dbReference type="NCBI Taxonomy" id="553469"/>
    <lineage>
        <taxon>Archaea</taxon>
        <taxon>Methanobacteriati</taxon>
        <taxon>Methanobacteriota</taxon>
        <taxon>Stenosarchaea group</taxon>
        <taxon>Halobacteria</taxon>
        <taxon>Halobacteriales</taxon>
        <taxon>Haloferacaceae</taxon>
        <taxon>Halogeometricum</taxon>
    </lineage>
</organism>
<gene>
    <name evidence="9" type="ORF">SAMN04487947_3140</name>
</gene>
<keyword evidence="2 7" id="KW-0813">Transport</keyword>
<dbReference type="InterPro" id="IPR050901">
    <property type="entry name" value="BP-dep_ABC_trans_perm"/>
</dbReference>
<evidence type="ECO:0000313" key="9">
    <source>
        <dbReference type="EMBL" id="SFR65486.1"/>
    </source>
</evidence>
<dbReference type="Proteomes" id="UP000198531">
    <property type="component" value="Unassembled WGS sequence"/>
</dbReference>
<dbReference type="PANTHER" id="PTHR32243:SF18">
    <property type="entry name" value="INNER MEMBRANE ABC TRANSPORTER PERMEASE PROTEIN YCJP"/>
    <property type="match status" value="1"/>
</dbReference>